<dbReference type="GO" id="GO:0005886">
    <property type="term" value="C:plasma membrane"/>
    <property type="evidence" value="ECO:0007669"/>
    <property type="project" value="TreeGrafter"/>
</dbReference>
<evidence type="ECO:0000313" key="6">
    <source>
        <dbReference type="Proteomes" id="UP000018936"/>
    </source>
</evidence>
<feature type="transmembrane region" description="Helical" evidence="3">
    <location>
        <begin position="134"/>
        <end position="153"/>
    </location>
</feature>
<dbReference type="Proteomes" id="UP000018936">
    <property type="component" value="Unassembled WGS sequence"/>
</dbReference>
<feature type="non-terminal residue" evidence="5">
    <location>
        <position position="308"/>
    </location>
</feature>
<evidence type="ECO:0000256" key="2">
    <source>
        <dbReference type="SAM" id="MobiDB-lite"/>
    </source>
</evidence>
<keyword evidence="6" id="KW-1185">Reference proteome</keyword>
<feature type="region of interest" description="Disordered" evidence="2">
    <location>
        <begin position="1"/>
        <end position="38"/>
    </location>
</feature>
<feature type="transmembrane region" description="Helical" evidence="3">
    <location>
        <begin position="100"/>
        <end position="122"/>
    </location>
</feature>
<dbReference type="PANTHER" id="PTHR43294">
    <property type="entry name" value="SODIUM/POTASSIUM-TRANSPORTING ATPASE SUBUNIT ALPHA"/>
    <property type="match status" value="1"/>
</dbReference>
<evidence type="ECO:0000259" key="4">
    <source>
        <dbReference type="SMART" id="SM00831"/>
    </source>
</evidence>
<organism evidence="5 6">
    <name type="scientific">Ophiophagus hannah</name>
    <name type="common">King cobra</name>
    <name type="synonym">Naja hannah</name>
    <dbReference type="NCBI Taxonomy" id="8665"/>
    <lineage>
        <taxon>Eukaryota</taxon>
        <taxon>Metazoa</taxon>
        <taxon>Chordata</taxon>
        <taxon>Craniata</taxon>
        <taxon>Vertebrata</taxon>
        <taxon>Euteleostomi</taxon>
        <taxon>Lepidosauria</taxon>
        <taxon>Squamata</taxon>
        <taxon>Bifurcata</taxon>
        <taxon>Unidentata</taxon>
        <taxon>Episquamata</taxon>
        <taxon>Toxicofera</taxon>
        <taxon>Serpentes</taxon>
        <taxon>Colubroidea</taxon>
        <taxon>Elapidae</taxon>
        <taxon>Elapinae</taxon>
        <taxon>Ophiophagus</taxon>
    </lineage>
</organism>
<keyword evidence="3" id="KW-0472">Membrane</keyword>
<dbReference type="SMART" id="SM00831">
    <property type="entry name" value="Cation_ATPase_N"/>
    <property type="match status" value="1"/>
</dbReference>
<name>V8N6J2_OPHHA</name>
<feature type="non-terminal residue" evidence="5">
    <location>
        <position position="1"/>
    </location>
</feature>
<dbReference type="Gene3D" id="2.70.150.10">
    <property type="entry name" value="Calcium-transporting ATPase, cytoplasmic transduction domain A"/>
    <property type="match status" value="1"/>
</dbReference>
<dbReference type="OrthoDB" id="3352408at2759"/>
<reference evidence="5 6" key="1">
    <citation type="journal article" date="2013" name="Proc. Natl. Acad. Sci. U.S.A.">
        <title>The king cobra genome reveals dynamic gene evolution and adaptation in the snake venom system.</title>
        <authorList>
            <person name="Vonk F.J."/>
            <person name="Casewell N.R."/>
            <person name="Henkel C.V."/>
            <person name="Heimberg A.M."/>
            <person name="Jansen H.J."/>
            <person name="McCleary R.J."/>
            <person name="Kerkkamp H.M."/>
            <person name="Vos R.A."/>
            <person name="Guerreiro I."/>
            <person name="Calvete J.J."/>
            <person name="Wuster W."/>
            <person name="Woods A.E."/>
            <person name="Logan J.M."/>
            <person name="Harrison R.A."/>
            <person name="Castoe T.A."/>
            <person name="de Koning A.P."/>
            <person name="Pollock D.D."/>
            <person name="Yandell M."/>
            <person name="Calderon D."/>
            <person name="Renjifo C."/>
            <person name="Currier R.B."/>
            <person name="Salgado D."/>
            <person name="Pla D."/>
            <person name="Sanz L."/>
            <person name="Hyder A.S."/>
            <person name="Ribeiro J.M."/>
            <person name="Arntzen J.W."/>
            <person name="van den Thillart G.E."/>
            <person name="Boetzer M."/>
            <person name="Pirovano W."/>
            <person name="Dirks R.P."/>
            <person name="Spaink H.P."/>
            <person name="Duboule D."/>
            <person name="McGlinn E."/>
            <person name="Kini R.M."/>
            <person name="Richardson M.K."/>
        </authorList>
    </citation>
    <scope>NUCLEOTIDE SEQUENCE</scope>
    <source>
        <tissue evidence="5">Blood</tissue>
    </source>
</reference>
<dbReference type="InterPro" id="IPR004014">
    <property type="entry name" value="ATPase_P-typ_cation-transptr_N"/>
</dbReference>
<protein>
    <submittedName>
        <fullName evidence="5">Sodium/potassium-transporting ATPase subunit alpha-3</fullName>
    </submittedName>
</protein>
<dbReference type="EMBL" id="AZIM01007862">
    <property type="protein sequence ID" value="ETE57730.1"/>
    <property type="molecule type" value="Genomic_DNA"/>
</dbReference>
<keyword evidence="3" id="KW-0812">Transmembrane</keyword>
<evidence type="ECO:0000313" key="5">
    <source>
        <dbReference type="EMBL" id="ETE57730.1"/>
    </source>
</evidence>
<sequence>MQYGRSDSYRVATTQDKHDDDSSPKKNKAQQKSRDLDDLKKEVAMTEHKMSIEEVCRKYNTDCVQGLTHSKAQEILARDGPNALTPPPTTPEWVKFCRQLFGGFSILLWIGAILCFLAYGIQAGTEDDPSGDNLYLGIVLAAVVIITGCFSYYQEAKSSKIMESFKNMVRWPFGQQSIHRRFYFLLLDLVHLGIYDPFVVEPSAEGEGALPDGSVIEPKMSASFVPDHKAPMVLFLDRVYGIENQDFLLHVLEVGFLPDMRAAASLDTAAFSTTEMALAMNRYLCLAVLPLITKCAPLFAGTEHRAIM</sequence>
<dbReference type="GO" id="GO:1990573">
    <property type="term" value="P:potassium ion import across plasma membrane"/>
    <property type="evidence" value="ECO:0007669"/>
    <property type="project" value="TreeGrafter"/>
</dbReference>
<dbReference type="SUPFAM" id="SSF81665">
    <property type="entry name" value="Calcium ATPase, transmembrane domain M"/>
    <property type="match status" value="1"/>
</dbReference>
<dbReference type="PANTHER" id="PTHR43294:SF15">
    <property type="entry name" value="SODIUM_POTASSIUM-TRANSPORTING ATPASE SUBUNIT ALPHA-3"/>
    <property type="match status" value="1"/>
</dbReference>
<gene>
    <name evidence="5" type="primary">Atp1a3</name>
    <name evidence="5" type="ORF">L345_16553</name>
</gene>
<dbReference type="GO" id="GO:1902600">
    <property type="term" value="P:proton transmembrane transport"/>
    <property type="evidence" value="ECO:0007669"/>
    <property type="project" value="TreeGrafter"/>
</dbReference>
<dbReference type="PRINTS" id="PR00121">
    <property type="entry name" value="NAKATPASE"/>
</dbReference>
<dbReference type="GO" id="GO:0005391">
    <property type="term" value="F:P-type sodium:potassium-exchanging transporter activity"/>
    <property type="evidence" value="ECO:0007669"/>
    <property type="project" value="TreeGrafter"/>
</dbReference>
<dbReference type="Gene3D" id="1.20.1110.10">
    <property type="entry name" value="Calcium-transporting ATPase, transmembrane domain"/>
    <property type="match status" value="1"/>
</dbReference>
<dbReference type="InterPro" id="IPR050510">
    <property type="entry name" value="Cation_transp_ATPase_P-type"/>
</dbReference>
<feature type="domain" description="Cation-transporting P-type ATPase N-terminal" evidence="4">
    <location>
        <begin position="46"/>
        <end position="120"/>
    </location>
</feature>
<evidence type="ECO:0000256" key="3">
    <source>
        <dbReference type="SAM" id="Phobius"/>
    </source>
</evidence>
<proteinExistence type="predicted"/>
<comment type="caution">
    <text evidence="5">The sequence shown here is derived from an EMBL/GenBank/DDBJ whole genome shotgun (WGS) entry which is preliminary data.</text>
</comment>
<dbReference type="GO" id="GO:0036376">
    <property type="term" value="P:sodium ion export across plasma membrane"/>
    <property type="evidence" value="ECO:0007669"/>
    <property type="project" value="TreeGrafter"/>
</dbReference>
<dbReference type="GO" id="GO:0006883">
    <property type="term" value="P:intracellular sodium ion homeostasis"/>
    <property type="evidence" value="ECO:0007669"/>
    <property type="project" value="TreeGrafter"/>
</dbReference>
<dbReference type="InterPro" id="IPR023298">
    <property type="entry name" value="ATPase_P-typ_TM_dom_sf"/>
</dbReference>
<dbReference type="AlphaFoldDB" id="V8N6J2"/>
<evidence type="ECO:0000256" key="1">
    <source>
        <dbReference type="ARBA" id="ARBA00022842"/>
    </source>
</evidence>
<keyword evidence="3" id="KW-1133">Transmembrane helix</keyword>
<accession>V8N6J2</accession>
<feature type="compositionally biased region" description="Basic and acidic residues" evidence="2">
    <location>
        <begin position="15"/>
        <end position="24"/>
    </location>
</feature>
<dbReference type="GO" id="GO:0030007">
    <property type="term" value="P:intracellular potassium ion homeostasis"/>
    <property type="evidence" value="ECO:0007669"/>
    <property type="project" value="TreeGrafter"/>
</dbReference>
<keyword evidence="1" id="KW-0460">Magnesium</keyword>
<dbReference type="Pfam" id="PF00690">
    <property type="entry name" value="Cation_ATPase_N"/>
    <property type="match status" value="1"/>
</dbReference>